<evidence type="ECO:0000256" key="1">
    <source>
        <dbReference type="SAM" id="MobiDB-lite"/>
    </source>
</evidence>
<feature type="chain" id="PRO_5025531702" evidence="2">
    <location>
        <begin position="17"/>
        <end position="118"/>
    </location>
</feature>
<proteinExistence type="predicted"/>
<evidence type="ECO:0000256" key="2">
    <source>
        <dbReference type="SAM" id="SignalP"/>
    </source>
</evidence>
<dbReference type="AlphaFoldDB" id="A0A6B0UM19"/>
<name>A0A6B0UM19_IXORI</name>
<dbReference type="EMBL" id="GIFC01008754">
    <property type="protein sequence ID" value="MXU90837.1"/>
    <property type="molecule type" value="Transcribed_RNA"/>
</dbReference>
<sequence>MTRLRALVALVVGAEADVAARLAADGVLLPKPCQAGRPVDVVDAVDPRRDRRKPVSAGRECLLYQSGSWSFCSERSTRSSCSDLARSPRPAFTSSSRKRSMLRARDSGDSARAGSSSE</sequence>
<keyword evidence="2" id="KW-0732">Signal</keyword>
<accession>A0A6B0UM19</accession>
<feature type="signal peptide" evidence="2">
    <location>
        <begin position="1"/>
        <end position="16"/>
    </location>
</feature>
<protein>
    <submittedName>
        <fullName evidence="3">Putative secreted protein</fullName>
    </submittedName>
</protein>
<organism evidence="3">
    <name type="scientific">Ixodes ricinus</name>
    <name type="common">Common tick</name>
    <name type="synonym">Acarus ricinus</name>
    <dbReference type="NCBI Taxonomy" id="34613"/>
    <lineage>
        <taxon>Eukaryota</taxon>
        <taxon>Metazoa</taxon>
        <taxon>Ecdysozoa</taxon>
        <taxon>Arthropoda</taxon>
        <taxon>Chelicerata</taxon>
        <taxon>Arachnida</taxon>
        <taxon>Acari</taxon>
        <taxon>Parasitiformes</taxon>
        <taxon>Ixodida</taxon>
        <taxon>Ixodoidea</taxon>
        <taxon>Ixodidae</taxon>
        <taxon>Ixodinae</taxon>
        <taxon>Ixodes</taxon>
    </lineage>
</organism>
<feature type="compositionally biased region" description="Polar residues" evidence="1">
    <location>
        <begin position="73"/>
        <end position="82"/>
    </location>
</feature>
<reference evidence="3" key="1">
    <citation type="submission" date="2019-12" db="EMBL/GenBank/DDBJ databases">
        <title>An insight into the sialome of adult female Ixodes ricinus ticks feeding for 6 days.</title>
        <authorList>
            <person name="Perner J."/>
            <person name="Ribeiro J.M.C."/>
        </authorList>
    </citation>
    <scope>NUCLEOTIDE SEQUENCE</scope>
    <source>
        <strain evidence="3">Semi-engorged</strain>
        <tissue evidence="3">Salivary glands</tissue>
    </source>
</reference>
<feature type="region of interest" description="Disordered" evidence="1">
    <location>
        <begin position="73"/>
        <end position="118"/>
    </location>
</feature>
<evidence type="ECO:0000313" key="3">
    <source>
        <dbReference type="EMBL" id="MXU90837.1"/>
    </source>
</evidence>